<name>A0ABM8B5R0_9BIFI</name>
<keyword evidence="2" id="KW-1185">Reference proteome</keyword>
<sequence length="114" mass="12626">MTTIIDTADFSIQSTNRVASISNQSMETLLEQISDLGFAWRDVARMLHVSVPAIQKWRRKNARASAENKRNLASLQKGLAKGPPSPPVWRARLCVYTLAKINPCVPPPLTHFGA</sequence>
<protein>
    <submittedName>
        <fullName evidence="1">Uncharacterized protein</fullName>
    </submittedName>
</protein>
<organism evidence="1 2">
    <name type="scientific">Bombiscardovia nodaiensis</name>
    <dbReference type="NCBI Taxonomy" id="2932181"/>
    <lineage>
        <taxon>Bacteria</taxon>
        <taxon>Bacillati</taxon>
        <taxon>Actinomycetota</taxon>
        <taxon>Actinomycetes</taxon>
        <taxon>Bifidobacteriales</taxon>
        <taxon>Bifidobacteriaceae</taxon>
        <taxon>Bombiscardovia</taxon>
    </lineage>
</organism>
<gene>
    <name evidence="1" type="ORF">KIM372_01080</name>
</gene>
<proteinExistence type="predicted"/>
<reference evidence="1 2" key="1">
    <citation type="journal article" date="2023" name="Microbiol. Spectr.">
        <title>Symbiosis of Carpenter Bees with Uncharacterized Lactic Acid Bacteria Showing NAD Auxotrophy.</title>
        <authorList>
            <person name="Kawasaki S."/>
            <person name="Ozawa K."/>
            <person name="Mori T."/>
            <person name="Yamamoto A."/>
            <person name="Ito M."/>
            <person name="Ohkuma M."/>
            <person name="Sakamoto M."/>
            <person name="Matsutani M."/>
        </authorList>
    </citation>
    <scope>NUCLEOTIDE SEQUENCE [LARGE SCALE GENOMIC DNA]</scope>
    <source>
        <strain evidence="1 2">Kim37-2</strain>
    </source>
</reference>
<dbReference type="EMBL" id="AP026798">
    <property type="protein sequence ID" value="BDR52201.1"/>
    <property type="molecule type" value="Genomic_DNA"/>
</dbReference>
<accession>A0ABM8B5R0</accession>
<evidence type="ECO:0000313" key="1">
    <source>
        <dbReference type="EMBL" id="BDR52201.1"/>
    </source>
</evidence>
<evidence type="ECO:0000313" key="2">
    <source>
        <dbReference type="Proteomes" id="UP001321766"/>
    </source>
</evidence>
<dbReference type="Proteomes" id="UP001321766">
    <property type="component" value="Chromosome"/>
</dbReference>